<evidence type="ECO:0000256" key="5">
    <source>
        <dbReference type="SAM" id="MobiDB-lite"/>
    </source>
</evidence>
<dbReference type="InterPro" id="IPR010301">
    <property type="entry name" value="RRP1"/>
</dbReference>
<protein>
    <submittedName>
        <fullName evidence="6">Uncharacterized protein</fullName>
    </submittedName>
</protein>
<evidence type="ECO:0000313" key="7">
    <source>
        <dbReference type="Proteomes" id="UP000541444"/>
    </source>
</evidence>
<evidence type="ECO:0000256" key="2">
    <source>
        <dbReference type="ARBA" id="ARBA00006374"/>
    </source>
</evidence>
<sequence>MAETLKAPIFIKQLASCNKTTRDRATRHFQSWLPSQTQLSDDLMKKIWKGLFYCVWHSDKQQVQMQLIDNLSSLLVTLDLPLSIQYFEVFLISIRREWGGIDFLRLDKFYLLIRKFLSKLFLVLKNNLWDLELVNRLMVGLEEKTLLSVDKCPAQGVNYHIAEVYLEELKPYLPIKLENFEVLLKPFFSVMGKSHDKVLLNKIKTYMFGRLIEHGNGYLETKKGGDSDAKGSVEVEVYGAAALKLGFSVKFFELGSSSDCLQGNRKVLFSLHDDFLKLEKGAANSGVEVVSPEVNEDANMDEVPELVAINGVETQVADGSADKTSKKKKKRKLEKGSANSGIEIVGPEVDEDGKMDEVPDLVPNNDMVSEVDTESSNGSADKGSKKTKKGKKASGETKSSKKKNETTDSDALEVKEEMIGNGVLANEESLSKDGEFVFNESVISNLQMQFEKVAAEVGMDVDGGSSFGSPLTPVNGVNENSDVGKSVGTSVKKVRFQMNSNLVWKPHSPLPPQSVRVPPSATPRGSALKKGVPAGPVREMPKKAKLRSGSAKKARKSPRLITPTIKRLRKLRPASA</sequence>
<dbReference type="PANTHER" id="PTHR13026:SF0">
    <property type="entry name" value="RIBOSOMAL RNA PROCESSING 1B"/>
    <property type="match status" value="1"/>
</dbReference>
<comment type="similarity">
    <text evidence="2">Belongs to the RRP1 family.</text>
</comment>
<name>A0A7J7LI91_9MAGN</name>
<dbReference type="Proteomes" id="UP000541444">
    <property type="component" value="Unassembled WGS sequence"/>
</dbReference>
<dbReference type="PANTHER" id="PTHR13026">
    <property type="entry name" value="NNP-1 PROTEIN NOVEL NUCLEAR PROTEIN 1 NOP52"/>
    <property type="match status" value="1"/>
</dbReference>
<dbReference type="Pfam" id="PF05997">
    <property type="entry name" value="Nop52"/>
    <property type="match status" value="1"/>
</dbReference>
<dbReference type="EMBL" id="JACGCM010002261">
    <property type="protein sequence ID" value="KAF6142367.1"/>
    <property type="molecule type" value="Genomic_DNA"/>
</dbReference>
<dbReference type="AlphaFoldDB" id="A0A7J7LI91"/>
<feature type="region of interest" description="Disordered" evidence="5">
    <location>
        <begin position="314"/>
        <end position="414"/>
    </location>
</feature>
<proteinExistence type="inferred from homology"/>
<evidence type="ECO:0000256" key="1">
    <source>
        <dbReference type="ARBA" id="ARBA00004123"/>
    </source>
</evidence>
<feature type="region of interest" description="Disordered" evidence="5">
    <location>
        <begin position="504"/>
        <end position="576"/>
    </location>
</feature>
<keyword evidence="7" id="KW-1185">Reference proteome</keyword>
<dbReference type="OrthoDB" id="2019504at2759"/>
<feature type="compositionally biased region" description="Basic residues" evidence="5">
    <location>
        <begin position="543"/>
        <end position="558"/>
    </location>
</feature>
<keyword evidence="4" id="KW-0539">Nucleus</keyword>
<evidence type="ECO:0000256" key="3">
    <source>
        <dbReference type="ARBA" id="ARBA00022552"/>
    </source>
</evidence>
<comment type="caution">
    <text evidence="6">The sequence shown here is derived from an EMBL/GenBank/DDBJ whole genome shotgun (WGS) entry which is preliminary data.</text>
</comment>
<comment type="subcellular location">
    <subcellularLocation>
        <location evidence="1">Nucleus</location>
    </subcellularLocation>
</comment>
<dbReference type="GO" id="GO:0005634">
    <property type="term" value="C:nucleus"/>
    <property type="evidence" value="ECO:0007669"/>
    <property type="project" value="UniProtKB-SubCell"/>
</dbReference>
<accession>A0A7J7LI91</accession>
<keyword evidence="3" id="KW-0698">rRNA processing</keyword>
<feature type="compositionally biased region" description="Basic and acidic residues" evidence="5">
    <location>
        <begin position="393"/>
        <end position="414"/>
    </location>
</feature>
<gene>
    <name evidence="6" type="ORF">GIB67_023392</name>
</gene>
<dbReference type="GO" id="GO:0030688">
    <property type="term" value="C:preribosome, small subunit precursor"/>
    <property type="evidence" value="ECO:0007669"/>
    <property type="project" value="InterPro"/>
</dbReference>
<evidence type="ECO:0000313" key="6">
    <source>
        <dbReference type="EMBL" id="KAF6142367.1"/>
    </source>
</evidence>
<feature type="compositionally biased region" description="Basic residues" evidence="5">
    <location>
        <begin position="566"/>
        <end position="576"/>
    </location>
</feature>
<reference evidence="6 7" key="1">
    <citation type="journal article" date="2020" name="IScience">
        <title>Genome Sequencing of the Endangered Kingdonia uniflora (Circaeasteraceae, Ranunculales) Reveals Potential Mechanisms of Evolutionary Specialization.</title>
        <authorList>
            <person name="Sun Y."/>
            <person name="Deng T."/>
            <person name="Zhang A."/>
            <person name="Moore M.J."/>
            <person name="Landis J.B."/>
            <person name="Lin N."/>
            <person name="Zhang H."/>
            <person name="Zhang X."/>
            <person name="Huang J."/>
            <person name="Zhang X."/>
            <person name="Sun H."/>
            <person name="Wang H."/>
        </authorList>
    </citation>
    <scope>NUCLEOTIDE SEQUENCE [LARGE SCALE GENOMIC DNA]</scope>
    <source>
        <strain evidence="6">TB1705</strain>
        <tissue evidence="6">Leaf</tissue>
    </source>
</reference>
<organism evidence="6 7">
    <name type="scientific">Kingdonia uniflora</name>
    <dbReference type="NCBI Taxonomy" id="39325"/>
    <lineage>
        <taxon>Eukaryota</taxon>
        <taxon>Viridiplantae</taxon>
        <taxon>Streptophyta</taxon>
        <taxon>Embryophyta</taxon>
        <taxon>Tracheophyta</taxon>
        <taxon>Spermatophyta</taxon>
        <taxon>Magnoliopsida</taxon>
        <taxon>Ranunculales</taxon>
        <taxon>Circaeasteraceae</taxon>
        <taxon>Kingdonia</taxon>
    </lineage>
</organism>
<evidence type="ECO:0000256" key="4">
    <source>
        <dbReference type="ARBA" id="ARBA00023242"/>
    </source>
</evidence>
<dbReference type="GO" id="GO:0006364">
    <property type="term" value="P:rRNA processing"/>
    <property type="evidence" value="ECO:0007669"/>
    <property type="project" value="UniProtKB-KW"/>
</dbReference>